<evidence type="ECO:0000256" key="1">
    <source>
        <dbReference type="ARBA" id="ARBA00022679"/>
    </source>
</evidence>
<sequence>MEDTLTIRPIFNEYCRQIIDIILPIQQIEFNVPVTLDAQPDLLDIEDFYHKGGGCFLGAFMGEELIGTIALINTGNNAGALRKMFVKKEYRGKELGVAQQLLEVLLQFCRDRQIIDVYLGTVEVLKAAHRFYERNGFVLTDIKDFPPYFPRMMADNRFYHLHLNN</sequence>
<feature type="domain" description="N-acetyltransferase" evidence="2">
    <location>
        <begin position="5"/>
        <end position="155"/>
    </location>
</feature>
<dbReference type="PANTHER" id="PTHR13947">
    <property type="entry name" value="GNAT FAMILY N-ACETYLTRANSFERASE"/>
    <property type="match status" value="1"/>
</dbReference>
<dbReference type="InterPro" id="IPR000182">
    <property type="entry name" value="GNAT_dom"/>
</dbReference>
<dbReference type="InterPro" id="IPR016181">
    <property type="entry name" value="Acyl_CoA_acyltransferase"/>
</dbReference>
<comment type="caution">
    <text evidence="3">The sequence shown here is derived from an EMBL/GenBank/DDBJ whole genome shotgun (WGS) entry which is preliminary data.</text>
</comment>
<keyword evidence="3" id="KW-0012">Acyltransferase</keyword>
<gene>
    <name evidence="3" type="ORF">ACFS5N_15680</name>
</gene>
<evidence type="ECO:0000259" key="2">
    <source>
        <dbReference type="PROSITE" id="PS51186"/>
    </source>
</evidence>
<dbReference type="Gene3D" id="3.40.630.30">
    <property type="match status" value="1"/>
</dbReference>
<evidence type="ECO:0000313" key="3">
    <source>
        <dbReference type="EMBL" id="MFD2873922.1"/>
    </source>
</evidence>
<dbReference type="EMBL" id="JBHUPD010000003">
    <property type="protein sequence ID" value="MFD2873922.1"/>
    <property type="molecule type" value="Genomic_DNA"/>
</dbReference>
<dbReference type="EC" id="2.3.-.-" evidence="3"/>
<keyword evidence="4" id="KW-1185">Reference proteome</keyword>
<proteinExistence type="predicted"/>
<name>A0ABW5YF56_9SPHI</name>
<dbReference type="Pfam" id="PF00583">
    <property type="entry name" value="Acetyltransf_1"/>
    <property type="match status" value="1"/>
</dbReference>
<dbReference type="Proteomes" id="UP001597557">
    <property type="component" value="Unassembled WGS sequence"/>
</dbReference>
<dbReference type="RefSeq" id="WP_377187596.1">
    <property type="nucleotide sequence ID" value="NZ_JBHUPD010000003.1"/>
</dbReference>
<dbReference type="InterPro" id="IPR050769">
    <property type="entry name" value="NAT_camello-type"/>
</dbReference>
<protein>
    <submittedName>
        <fullName evidence="3">GNAT family N-acetyltransferase</fullName>
        <ecNumber evidence="3">2.3.-.-</ecNumber>
    </submittedName>
</protein>
<dbReference type="SUPFAM" id="SSF55729">
    <property type="entry name" value="Acyl-CoA N-acyltransferases (Nat)"/>
    <property type="match status" value="1"/>
</dbReference>
<accession>A0ABW5YF56</accession>
<keyword evidence="1 3" id="KW-0808">Transferase</keyword>
<dbReference type="PROSITE" id="PS51186">
    <property type="entry name" value="GNAT"/>
    <property type="match status" value="1"/>
</dbReference>
<evidence type="ECO:0000313" key="4">
    <source>
        <dbReference type="Proteomes" id="UP001597557"/>
    </source>
</evidence>
<reference evidence="4" key="1">
    <citation type="journal article" date="2019" name="Int. J. Syst. Evol. Microbiol.">
        <title>The Global Catalogue of Microorganisms (GCM) 10K type strain sequencing project: providing services to taxonomists for standard genome sequencing and annotation.</title>
        <authorList>
            <consortium name="The Broad Institute Genomics Platform"/>
            <consortium name="The Broad Institute Genome Sequencing Center for Infectious Disease"/>
            <person name="Wu L."/>
            <person name="Ma J."/>
        </authorList>
    </citation>
    <scope>NUCLEOTIDE SEQUENCE [LARGE SCALE GENOMIC DNA]</scope>
    <source>
        <strain evidence="4">KCTC 22437</strain>
    </source>
</reference>
<dbReference type="GO" id="GO:0016746">
    <property type="term" value="F:acyltransferase activity"/>
    <property type="evidence" value="ECO:0007669"/>
    <property type="project" value="UniProtKB-KW"/>
</dbReference>
<organism evidence="3 4">
    <name type="scientific">Mucilaginibacter ximonensis</name>
    <dbReference type="NCBI Taxonomy" id="538021"/>
    <lineage>
        <taxon>Bacteria</taxon>
        <taxon>Pseudomonadati</taxon>
        <taxon>Bacteroidota</taxon>
        <taxon>Sphingobacteriia</taxon>
        <taxon>Sphingobacteriales</taxon>
        <taxon>Sphingobacteriaceae</taxon>
        <taxon>Mucilaginibacter</taxon>
    </lineage>
</organism>
<dbReference type="PANTHER" id="PTHR13947:SF37">
    <property type="entry name" value="LD18367P"/>
    <property type="match status" value="1"/>
</dbReference>
<dbReference type="CDD" id="cd04301">
    <property type="entry name" value="NAT_SF"/>
    <property type="match status" value="1"/>
</dbReference>